<proteinExistence type="predicted"/>
<keyword evidence="3" id="KW-1185">Reference proteome</keyword>
<gene>
    <name evidence="2" type="ORF">H0E87_008463</name>
</gene>
<dbReference type="AlphaFoldDB" id="A0A8T2Z0R1"/>
<feature type="compositionally biased region" description="Basic and acidic residues" evidence="1">
    <location>
        <begin position="1"/>
        <end position="12"/>
    </location>
</feature>
<accession>A0A8T2Z0R1</accession>
<evidence type="ECO:0000256" key="1">
    <source>
        <dbReference type="SAM" id="MobiDB-lite"/>
    </source>
</evidence>
<feature type="non-terminal residue" evidence="2">
    <location>
        <position position="55"/>
    </location>
</feature>
<sequence length="55" mass="6094">MENGGHERKLADKLSGLSFNNNNDSSQNNDNNNNNNSLFQVMKAVEAAEATIRQQ</sequence>
<reference evidence="2" key="1">
    <citation type="journal article" date="2021" name="J. Hered.">
        <title>Genome Assembly of Salicaceae Populus deltoides (Eastern Cottonwood) I-69 Based on Nanopore Sequencing and Hi-C Technologies.</title>
        <authorList>
            <person name="Bai S."/>
            <person name="Wu H."/>
            <person name="Zhang J."/>
            <person name="Pan Z."/>
            <person name="Zhao W."/>
            <person name="Li Z."/>
            <person name="Tong C."/>
        </authorList>
    </citation>
    <scope>NUCLEOTIDE SEQUENCE</scope>
    <source>
        <tissue evidence="2">Leaf</tissue>
    </source>
</reference>
<protein>
    <submittedName>
        <fullName evidence="2">Uncharacterized protein</fullName>
    </submittedName>
</protein>
<evidence type="ECO:0000313" key="3">
    <source>
        <dbReference type="Proteomes" id="UP000807159"/>
    </source>
</evidence>
<feature type="compositionally biased region" description="Low complexity" evidence="1">
    <location>
        <begin position="17"/>
        <end position="38"/>
    </location>
</feature>
<organism evidence="2 3">
    <name type="scientific">Populus deltoides</name>
    <name type="common">Eastern poplar</name>
    <name type="synonym">Eastern cottonwood</name>
    <dbReference type="NCBI Taxonomy" id="3696"/>
    <lineage>
        <taxon>Eukaryota</taxon>
        <taxon>Viridiplantae</taxon>
        <taxon>Streptophyta</taxon>
        <taxon>Embryophyta</taxon>
        <taxon>Tracheophyta</taxon>
        <taxon>Spermatophyta</taxon>
        <taxon>Magnoliopsida</taxon>
        <taxon>eudicotyledons</taxon>
        <taxon>Gunneridae</taxon>
        <taxon>Pentapetalae</taxon>
        <taxon>rosids</taxon>
        <taxon>fabids</taxon>
        <taxon>Malpighiales</taxon>
        <taxon>Salicaceae</taxon>
        <taxon>Saliceae</taxon>
        <taxon>Populus</taxon>
    </lineage>
</organism>
<dbReference type="Proteomes" id="UP000807159">
    <property type="component" value="Chromosome 4"/>
</dbReference>
<name>A0A8T2Z0R1_POPDE</name>
<dbReference type="EMBL" id="JACEGQ020000004">
    <property type="protein sequence ID" value="KAH8510938.1"/>
    <property type="molecule type" value="Genomic_DNA"/>
</dbReference>
<evidence type="ECO:0000313" key="2">
    <source>
        <dbReference type="EMBL" id="KAH8510938.1"/>
    </source>
</evidence>
<feature type="region of interest" description="Disordered" evidence="1">
    <location>
        <begin position="1"/>
        <end position="38"/>
    </location>
</feature>
<comment type="caution">
    <text evidence="2">The sequence shown here is derived from an EMBL/GenBank/DDBJ whole genome shotgun (WGS) entry which is preliminary data.</text>
</comment>